<gene>
    <name evidence="1" type="ORF">NCTC9836_01866</name>
</gene>
<evidence type="ECO:0000313" key="2">
    <source>
        <dbReference type="Proteomes" id="UP000254664"/>
    </source>
</evidence>
<accession>A0A381J943</accession>
<proteinExistence type="predicted"/>
<evidence type="ECO:0000313" key="1">
    <source>
        <dbReference type="EMBL" id="SUY47533.1"/>
    </source>
</evidence>
<dbReference type="AlphaFoldDB" id="A0A381J943"/>
<dbReference type="Proteomes" id="UP000254664">
    <property type="component" value="Unassembled WGS sequence"/>
</dbReference>
<reference evidence="1 2" key="1">
    <citation type="submission" date="2018-06" db="EMBL/GenBank/DDBJ databases">
        <authorList>
            <consortium name="Pathogen Informatics"/>
            <person name="Doyle S."/>
        </authorList>
    </citation>
    <scope>NUCLEOTIDE SEQUENCE [LARGE SCALE GENOMIC DNA]</scope>
    <source>
        <strain evidence="1 2">NCTC9836</strain>
    </source>
</reference>
<dbReference type="EMBL" id="UFWZ01000001">
    <property type="protein sequence ID" value="SUY47533.1"/>
    <property type="molecule type" value="Genomic_DNA"/>
</dbReference>
<name>A0A381J943_9CLOT</name>
<keyword evidence="2" id="KW-1185">Reference proteome</keyword>
<sequence>MERFEFYDRFKELHDMKNVVAGEKRIEDMIESKGSCLGHRKVGDRNYHIFYLSPSEFAVYYHGGGTDAMYTSESLGDVLNYTNTLEE</sequence>
<protein>
    <submittedName>
        <fullName evidence="1">Uncharacterized protein</fullName>
    </submittedName>
</protein>
<organism evidence="1 2">
    <name type="scientific">Clostridium putrefaciens</name>
    <dbReference type="NCBI Taxonomy" id="99675"/>
    <lineage>
        <taxon>Bacteria</taxon>
        <taxon>Bacillati</taxon>
        <taxon>Bacillota</taxon>
        <taxon>Clostridia</taxon>
        <taxon>Eubacteriales</taxon>
        <taxon>Clostridiaceae</taxon>
        <taxon>Clostridium</taxon>
    </lineage>
</organism>
<dbReference type="RefSeq" id="WP_242984090.1">
    <property type="nucleotide sequence ID" value="NZ_UFWZ01000001.1"/>
</dbReference>